<dbReference type="EMBL" id="VOHS01000075">
    <property type="protein sequence ID" value="TWV91260.1"/>
    <property type="molecule type" value="Genomic_DNA"/>
</dbReference>
<evidence type="ECO:0000313" key="2">
    <source>
        <dbReference type="Proteomes" id="UP000318815"/>
    </source>
</evidence>
<keyword evidence="2" id="KW-1185">Reference proteome</keyword>
<comment type="caution">
    <text evidence="1">The sequence shown here is derived from an EMBL/GenBank/DDBJ whole genome shotgun (WGS) entry which is preliminary data.</text>
</comment>
<dbReference type="GO" id="GO:0005975">
    <property type="term" value="P:carbohydrate metabolic process"/>
    <property type="evidence" value="ECO:0007669"/>
    <property type="project" value="InterPro"/>
</dbReference>
<accession>A0A5C6LIR9</accession>
<proteinExistence type="predicted"/>
<dbReference type="AlphaFoldDB" id="A0A5C6LIR9"/>
<dbReference type="Proteomes" id="UP000318815">
    <property type="component" value="Unassembled WGS sequence"/>
</dbReference>
<protein>
    <submittedName>
        <fullName evidence="1">Uncharacterized protein</fullName>
    </submittedName>
</protein>
<sequence>MVIRQLADKLVAHARIASQGLRWGHLKRSYDCLTGLSHGASGIGHALLQVACYFGMKGYVIWQCRHGSMR</sequence>
<organism evidence="1 2">
    <name type="scientific">Chitinophaga pinensis</name>
    <dbReference type="NCBI Taxonomy" id="79329"/>
    <lineage>
        <taxon>Bacteria</taxon>
        <taxon>Pseudomonadati</taxon>
        <taxon>Bacteroidota</taxon>
        <taxon>Chitinophagia</taxon>
        <taxon>Chitinophagales</taxon>
        <taxon>Chitinophagaceae</taxon>
        <taxon>Chitinophaga</taxon>
    </lineage>
</organism>
<name>A0A5C6LIR9_9BACT</name>
<gene>
    <name evidence="1" type="ORF">FEF09_28860</name>
</gene>
<dbReference type="SUPFAM" id="SSF158745">
    <property type="entry name" value="LanC-like"/>
    <property type="match status" value="1"/>
</dbReference>
<dbReference type="RefSeq" id="WP_146308294.1">
    <property type="nucleotide sequence ID" value="NZ_VOHS01000075.1"/>
</dbReference>
<dbReference type="OrthoDB" id="9148343at2"/>
<dbReference type="InterPro" id="IPR012341">
    <property type="entry name" value="6hp_glycosidase-like_sf"/>
</dbReference>
<evidence type="ECO:0000313" key="1">
    <source>
        <dbReference type="EMBL" id="TWV91260.1"/>
    </source>
</evidence>
<dbReference type="Gene3D" id="1.50.10.10">
    <property type="match status" value="1"/>
</dbReference>
<reference evidence="1 2" key="1">
    <citation type="submission" date="2019-08" db="EMBL/GenBank/DDBJ databases">
        <title>Whole genome sequencing of chitin degrading bacteria Chitinophaga pinensis YS16.</title>
        <authorList>
            <person name="Singh R.P."/>
            <person name="Manchanda G."/>
            <person name="Maurya I.K."/>
            <person name="Joshi N.K."/>
            <person name="Srivastava A.K."/>
        </authorList>
    </citation>
    <scope>NUCLEOTIDE SEQUENCE [LARGE SCALE GENOMIC DNA]</scope>
    <source>
        <strain evidence="1 2">YS-16</strain>
    </source>
</reference>